<name>A0A2C6AVQ6_FUSNP</name>
<dbReference type="Proteomes" id="UP000225199">
    <property type="component" value="Unassembled WGS sequence"/>
</dbReference>
<dbReference type="AlphaFoldDB" id="A0A2C6AVQ6"/>
<dbReference type="Pfam" id="PF18735">
    <property type="entry name" value="HEPN_RiboL-PSP"/>
    <property type="match status" value="1"/>
</dbReference>
<dbReference type="RefSeq" id="WP_098978240.1">
    <property type="nucleotide sequence ID" value="NZ_NIRJ01000001.1"/>
</dbReference>
<proteinExistence type="predicted"/>
<comment type="caution">
    <text evidence="2">The sequence shown here is derived from an EMBL/GenBank/DDBJ whole genome shotgun (WGS) entry which is preliminary data.</text>
</comment>
<sequence length="232" mass="27686">MLKDEFLSFVSKKREKINFMRQVIKNSQDEEKLKPMQLDVLLRGYIVLIYVLWESAFKTLHEYFFEILKEKKVEELPYNLKNEILCSLLISIQKNEIKSFRCMEKAKKDFDDLINLIVNEKPQLKEYFQCKTNNPTIDKLKEFLSKFAISVPISPKLKEEIEYIIYSRNDIAHSGKHVENYSESLKKLLDRISESFPDEVESKNEMDLLQEITLDVYILFENITNVFEERYA</sequence>
<organism evidence="2 3">
    <name type="scientific">Fusobacterium nucleatum subsp. polymorphum</name>
    <name type="common">Fusobacterium polymorphum</name>
    <dbReference type="NCBI Taxonomy" id="76857"/>
    <lineage>
        <taxon>Bacteria</taxon>
        <taxon>Fusobacteriati</taxon>
        <taxon>Fusobacteriota</taxon>
        <taxon>Fusobacteriia</taxon>
        <taxon>Fusobacteriales</taxon>
        <taxon>Fusobacteriaceae</taxon>
        <taxon>Fusobacterium</taxon>
    </lineage>
</organism>
<protein>
    <recommendedName>
        <fullName evidence="1">RiboL-PSP-HEPN domain-containing protein</fullName>
    </recommendedName>
</protein>
<feature type="domain" description="RiboL-PSP-HEPN" evidence="1">
    <location>
        <begin position="25"/>
        <end position="194"/>
    </location>
</feature>
<reference evidence="2 3" key="1">
    <citation type="submission" date="2017-06" db="EMBL/GenBank/DDBJ databases">
        <title>Draft genome sequence of Fusobacterium nucleatum subsp. polymorphum KCOM 1002 (=ChDC F175).</title>
        <authorList>
            <person name="Kook J.-K."/>
            <person name="Park S.-N."/>
            <person name="Lim Y.K."/>
            <person name="Roh H."/>
        </authorList>
    </citation>
    <scope>NUCLEOTIDE SEQUENCE [LARGE SCALE GENOMIC DNA]</scope>
    <source>
        <strain evidence="3">KCOM 1002 (ChDC F175)</strain>
    </source>
</reference>
<evidence type="ECO:0000313" key="3">
    <source>
        <dbReference type="Proteomes" id="UP000225199"/>
    </source>
</evidence>
<evidence type="ECO:0000259" key="1">
    <source>
        <dbReference type="Pfam" id="PF18735"/>
    </source>
</evidence>
<accession>A0A2C6AVQ6</accession>
<gene>
    <name evidence="2" type="ORF">CA840_01380</name>
</gene>
<dbReference type="EMBL" id="NIRJ01000001">
    <property type="protein sequence ID" value="PHH96132.1"/>
    <property type="molecule type" value="Genomic_DNA"/>
</dbReference>
<evidence type="ECO:0000313" key="2">
    <source>
        <dbReference type="EMBL" id="PHH96132.1"/>
    </source>
</evidence>
<dbReference type="InterPro" id="IPR041519">
    <property type="entry name" value="HEPN_RiboL-PSP"/>
</dbReference>